<evidence type="ECO:0000313" key="3">
    <source>
        <dbReference type="Proteomes" id="UP001196980"/>
    </source>
</evidence>
<accession>A0ABS6RXF8</accession>
<dbReference type="NCBIfam" id="TIGR01509">
    <property type="entry name" value="HAD-SF-IA-v3"/>
    <property type="match status" value="1"/>
</dbReference>
<dbReference type="Pfam" id="PF13419">
    <property type="entry name" value="HAD_2"/>
    <property type="match status" value="1"/>
</dbReference>
<organism evidence="2 3">
    <name type="scientific">Candidatus Magnetobacterium casense</name>
    <dbReference type="NCBI Taxonomy" id="1455061"/>
    <lineage>
        <taxon>Bacteria</taxon>
        <taxon>Pseudomonadati</taxon>
        <taxon>Nitrospirota</taxon>
        <taxon>Thermodesulfovibrionia</taxon>
        <taxon>Thermodesulfovibrionales</taxon>
        <taxon>Candidatus Magnetobacteriaceae</taxon>
        <taxon>Candidatus Magnetobacterium</taxon>
    </lineage>
</organism>
<proteinExistence type="inferred from homology"/>
<dbReference type="Proteomes" id="UP001196980">
    <property type="component" value="Unassembled WGS sequence"/>
</dbReference>
<dbReference type="SFLD" id="SFLDS00003">
    <property type="entry name" value="Haloacid_Dehalogenase"/>
    <property type="match status" value="1"/>
</dbReference>
<dbReference type="EMBL" id="JABXWD010000092">
    <property type="protein sequence ID" value="MBV6341308.1"/>
    <property type="molecule type" value="Genomic_DNA"/>
</dbReference>
<sequence length="216" mass="23519">MQVKLIVFDLDGTLVDSIADIAQAVNYTMTCFGLPGLTAEEVKGYVGEGVGNLLSKASGGRLVEKQDAMLEVFVNYYLQHVMDYTRPYDKVIETLEALSACKKAVVSNKTKALSEQLLSGLEMAHYFDLVSGSDTFTQRKPSPLPVLKTMEILGVSPQETLMVGDSSYDIEAGRGAGATTVAVAYGYRPIETLRGADFIIENDLVQLLPIIRRLSL</sequence>
<reference evidence="2 3" key="1">
    <citation type="journal article" date="2020" name="J Geophys Res Biogeosci">
        <title>Magnetotaxis as an Adaptation to Enable Bacterial Shuttling of Microbial Sulfur and Sulfur Cycling Across Aquatic Oxic#Anoxic Interfaces.</title>
        <authorList>
            <person name="Li J."/>
            <person name="Liu P."/>
            <person name="Wang J."/>
            <person name="Roberts A.P."/>
            <person name="Pan Y."/>
        </authorList>
    </citation>
    <scope>NUCLEOTIDE SEQUENCE [LARGE SCALE GENOMIC DNA]</scope>
    <source>
        <strain evidence="2 3">MYR-1_YQ</strain>
    </source>
</reference>
<dbReference type="SFLD" id="SFLDG01129">
    <property type="entry name" value="C1.5:_HAD__Beta-PGM__Phosphata"/>
    <property type="match status" value="1"/>
</dbReference>
<dbReference type="GO" id="GO:0016787">
    <property type="term" value="F:hydrolase activity"/>
    <property type="evidence" value="ECO:0007669"/>
    <property type="project" value="UniProtKB-KW"/>
</dbReference>
<keyword evidence="3" id="KW-1185">Reference proteome</keyword>
<dbReference type="PANTHER" id="PTHR43434">
    <property type="entry name" value="PHOSPHOGLYCOLATE PHOSPHATASE"/>
    <property type="match status" value="1"/>
</dbReference>
<gene>
    <name evidence="2" type="ORF">HWQ67_06900</name>
</gene>
<dbReference type="InterPro" id="IPR041492">
    <property type="entry name" value="HAD_2"/>
</dbReference>
<name>A0ABS6RXF8_9BACT</name>
<dbReference type="SFLD" id="SFLDG01135">
    <property type="entry name" value="C1.5.6:_HAD__Beta-PGM__Phospha"/>
    <property type="match status" value="1"/>
</dbReference>
<comment type="similarity">
    <text evidence="1">Belongs to the HAD-like hydrolase superfamily. CbbY/CbbZ/Gph/YieH family.</text>
</comment>
<dbReference type="RefSeq" id="WP_218251943.1">
    <property type="nucleotide sequence ID" value="NZ_JABXWD010000092.1"/>
</dbReference>
<protein>
    <submittedName>
        <fullName evidence="2">HAD-IA family hydrolase</fullName>
    </submittedName>
</protein>
<evidence type="ECO:0000256" key="1">
    <source>
        <dbReference type="ARBA" id="ARBA00006171"/>
    </source>
</evidence>
<comment type="caution">
    <text evidence="2">The sequence shown here is derived from an EMBL/GenBank/DDBJ whole genome shotgun (WGS) entry which is preliminary data.</text>
</comment>
<keyword evidence="2" id="KW-0378">Hydrolase</keyword>
<evidence type="ECO:0000313" key="2">
    <source>
        <dbReference type="EMBL" id="MBV6341308.1"/>
    </source>
</evidence>
<dbReference type="PANTHER" id="PTHR43434:SF1">
    <property type="entry name" value="PHOSPHOGLYCOLATE PHOSPHATASE"/>
    <property type="match status" value="1"/>
</dbReference>
<dbReference type="NCBIfam" id="TIGR01549">
    <property type="entry name" value="HAD-SF-IA-v1"/>
    <property type="match status" value="1"/>
</dbReference>
<dbReference type="InterPro" id="IPR006439">
    <property type="entry name" value="HAD-SF_hydro_IA"/>
</dbReference>
<dbReference type="InterPro" id="IPR050155">
    <property type="entry name" value="HAD-like_hydrolase_sf"/>
</dbReference>